<dbReference type="InterPro" id="IPR027417">
    <property type="entry name" value="P-loop_NTPase"/>
</dbReference>
<keyword evidence="5" id="KW-1185">Reference proteome</keyword>
<name>A0A8H6L9W2_9LECA</name>
<evidence type="ECO:0000313" key="4">
    <source>
        <dbReference type="EMBL" id="KAF6240891.1"/>
    </source>
</evidence>
<feature type="compositionally biased region" description="Low complexity" evidence="2">
    <location>
        <begin position="1626"/>
        <end position="1636"/>
    </location>
</feature>
<dbReference type="Gene3D" id="3.40.50.300">
    <property type="entry name" value="P-loop containing nucleotide triphosphate hydrolases"/>
    <property type="match status" value="1"/>
</dbReference>
<feature type="region of interest" description="Disordered" evidence="2">
    <location>
        <begin position="1570"/>
        <end position="1729"/>
    </location>
</feature>
<dbReference type="InterPro" id="IPR002110">
    <property type="entry name" value="Ankyrin_rpt"/>
</dbReference>
<dbReference type="Pfam" id="PF24883">
    <property type="entry name" value="NPHP3_N"/>
    <property type="match status" value="1"/>
</dbReference>
<dbReference type="PANTHER" id="PTHR10039:SF5">
    <property type="entry name" value="NACHT DOMAIN-CONTAINING PROTEIN"/>
    <property type="match status" value="1"/>
</dbReference>
<dbReference type="SUPFAM" id="SSF48403">
    <property type="entry name" value="Ankyrin repeat"/>
    <property type="match status" value="1"/>
</dbReference>
<feature type="region of interest" description="Disordered" evidence="2">
    <location>
        <begin position="1546"/>
        <end position="1565"/>
    </location>
</feature>
<feature type="compositionally biased region" description="Low complexity" evidence="2">
    <location>
        <begin position="1701"/>
        <end position="1720"/>
    </location>
</feature>
<evidence type="ECO:0000256" key="2">
    <source>
        <dbReference type="SAM" id="MobiDB-lite"/>
    </source>
</evidence>
<sequence>MNNILNGGLFREPRGVNRPEALSFSVYRVSGLPPACSIEDVAGLLERSLDTSSEKSGLQITSLAEDCYQSNRQVATLTFSETPESLLRLNDENQWPIKLSGTDNDSQSGSTEALIFDTHFCGLTPLNTVGTTADSTDCIVVCGLGTNAFGTFKEKGGSYMWLRDSLPSDLPNMRVLLYGYKSELRDSCSNQNVSIIADNLAGHFSILCRQSNTISKPLIIIAQSLGGLITKQAIIKLSRGTDSEKEQIRSIVGMLFFGVPNRGMDIDSLRAVVGDRPNRYLLESIGKSSDFLLEQNVNFPLAFPFRDSPIFSFFETQSSPTALEVDGFWKMAGPRKLLVDRFSATYPRPWDSDSFHEPFDRTHSNLVKFSVGDIDYQRVLFKLREIRSKATTLLTSRFHDQESPNALNPEEEACLRSLSFTHMHARESNIEPAAEDTGNWLLESADFQSWAQRERLDEHHGFFWLKGNPGSGKSTLMKKTYSHMKREMTDPSSIIAGFFFNARGSEDEKSSVGLFRTLLHTLCPQMSAFRTLVVRNYSEKTRVLRSGWEWHLGELKALLKSVVTAPILGNRNLILFVDALDECDLAGARAVIQYFEHLANSAVKEGTKFNICLSSRYWPQLRIRICFHARVETQNQNDIAEYIGQNMVFAKDRGGRSDYLTASARQIMDRASGIFLWVVLVVEDLLHKAAAGATLADLQKVIRRIPSDLGDFYRHQLQNIEPDDQAELLSLLQCVFFSQRPLSLTELRYALAFGCGTFTSYADWSQSSEYVDGDEQMEKRLRERSRGLIEVKTLPPDDPLYRPWNWHPLQRLLRPKSVVQFIHESVKDYLQARGFDILIQDRRHNHTAQGHEFMKAICLNYLNSRELVVMPIIDSRLNTEFAVQRSMPTLFEDYPFVEYMVDFLFIHSAHAEKNGLGQDHLRACISGNIQGCFERWRYLFDLVSMKRDDRSIVGGMNYRWVPRRQGLDAQPIHVLSQYGLLTQELAMKEGDKNVPGGLYGYALLAAVAEGHQAAVQFLLESGADPKLYATGQDMTAFQWAVQRGDVFMLRQLLKDNLSLMSIVVRLRILERAYQSTSLFYGCLELVLPETRIPETAMDAVSGIAERGDPEVLSFVLDRCDRSVLNKEWLWHACGENPFSRGRMIKILLGRGGRVNITPALLSALRKTLDRDDEAISLLFERPEIEVDESLIDSICLIRNSSRIFRQLEVARIDLPPFTRRHLLCALENGSADSVAFIIQRIDDAGSSDGMLLAATKHNDEDGEVMRLLLSWRNIDHVEDDVMITVAGSFHYGSSLKVLEDRFGRLIFPLEALAAAIPRRLPHVVKSVLERCESFALTEGLLMAAVRSSLMPDEKVALLLENDPAFDVSGEVIKVAVADWHAVDILDLLLQQGKPILLTEEIVEAAASNYDRGPDALHIILQQNPGARITDSMMQSAVKASRGAAFISLMLAHDPNIRMREEWLISAAMNEGDGSTIFALLHERGKITNLNMAADIRDTTPGKRSASREPHPQITTKVKDAVMSNQSDKQKLRLQSLFEEWGAFRGQETSLSQSNEPKASGDNTDQEILRISDPAVSKSNSQSAGSTNKKGNRRQQAEEDSTRQDPSGIEHAEADSHPPRQRRQRANQRATPRARQPCQPAVTAREVEEQEEEQRAETYSEADGEGGIVPIEGGVSTRRGRGRAISRGEERQRVRGRGRAGRGVPASTATRQRRQQAPLPARFRDDVMDL</sequence>
<dbReference type="InterPro" id="IPR056884">
    <property type="entry name" value="NPHP3-like_N"/>
</dbReference>
<keyword evidence="1" id="KW-0677">Repeat</keyword>
<dbReference type="Gene3D" id="1.25.40.20">
    <property type="entry name" value="Ankyrin repeat-containing domain"/>
    <property type="match status" value="1"/>
</dbReference>
<dbReference type="EMBL" id="JACCJC010000002">
    <property type="protein sequence ID" value="KAF6240891.1"/>
    <property type="molecule type" value="Genomic_DNA"/>
</dbReference>
<dbReference type="Proteomes" id="UP000578531">
    <property type="component" value="Unassembled WGS sequence"/>
</dbReference>
<feature type="compositionally biased region" description="Basic and acidic residues" evidence="2">
    <location>
        <begin position="1494"/>
        <end position="1510"/>
    </location>
</feature>
<gene>
    <name evidence="4" type="ORF">HO173_000683</name>
</gene>
<feature type="compositionally biased region" description="Polar residues" evidence="2">
    <location>
        <begin position="1546"/>
        <end position="1562"/>
    </location>
</feature>
<dbReference type="OrthoDB" id="7464126at2759"/>
<proteinExistence type="predicted"/>
<evidence type="ECO:0000259" key="3">
    <source>
        <dbReference type="Pfam" id="PF24883"/>
    </source>
</evidence>
<dbReference type="RefSeq" id="XP_037170139.1">
    <property type="nucleotide sequence ID" value="XM_037302632.1"/>
</dbReference>
<evidence type="ECO:0000256" key="1">
    <source>
        <dbReference type="ARBA" id="ARBA00022737"/>
    </source>
</evidence>
<accession>A0A8H6L9W2</accession>
<feature type="region of interest" description="Disordered" evidence="2">
    <location>
        <begin position="1491"/>
        <end position="1514"/>
    </location>
</feature>
<feature type="compositionally biased region" description="Basic and acidic residues" evidence="2">
    <location>
        <begin position="1594"/>
        <end position="1617"/>
    </location>
</feature>
<comment type="caution">
    <text evidence="4">The sequence shown here is derived from an EMBL/GenBank/DDBJ whole genome shotgun (WGS) entry which is preliminary data.</text>
</comment>
<reference evidence="4 5" key="1">
    <citation type="journal article" date="2020" name="Genomics">
        <title>Complete, high-quality genomes from long-read metagenomic sequencing of two wolf lichen thalli reveals enigmatic genome architecture.</title>
        <authorList>
            <person name="McKenzie S.K."/>
            <person name="Walston R.F."/>
            <person name="Allen J.L."/>
        </authorList>
    </citation>
    <scope>NUCLEOTIDE SEQUENCE [LARGE SCALE GENOMIC DNA]</scope>
    <source>
        <strain evidence="4">WasteWater2</strain>
    </source>
</reference>
<dbReference type="InterPro" id="IPR036770">
    <property type="entry name" value="Ankyrin_rpt-contain_sf"/>
</dbReference>
<dbReference type="Pfam" id="PF13637">
    <property type="entry name" value="Ank_4"/>
    <property type="match status" value="1"/>
</dbReference>
<dbReference type="PANTHER" id="PTHR10039">
    <property type="entry name" value="AMELOGENIN"/>
    <property type="match status" value="1"/>
</dbReference>
<organism evidence="4 5">
    <name type="scientific">Letharia columbiana</name>
    <dbReference type="NCBI Taxonomy" id="112416"/>
    <lineage>
        <taxon>Eukaryota</taxon>
        <taxon>Fungi</taxon>
        <taxon>Dikarya</taxon>
        <taxon>Ascomycota</taxon>
        <taxon>Pezizomycotina</taxon>
        <taxon>Lecanoromycetes</taxon>
        <taxon>OSLEUM clade</taxon>
        <taxon>Lecanoromycetidae</taxon>
        <taxon>Lecanorales</taxon>
        <taxon>Lecanorineae</taxon>
        <taxon>Parmeliaceae</taxon>
        <taxon>Letharia</taxon>
    </lineage>
</organism>
<evidence type="ECO:0000313" key="5">
    <source>
        <dbReference type="Proteomes" id="UP000578531"/>
    </source>
</evidence>
<protein>
    <recommendedName>
        <fullName evidence="3">Nephrocystin 3-like N-terminal domain-containing protein</fullName>
    </recommendedName>
</protein>
<feature type="domain" description="Nephrocystin 3-like N-terminal" evidence="3">
    <location>
        <begin position="436"/>
        <end position="616"/>
    </location>
</feature>
<dbReference type="GeneID" id="59282362"/>
<feature type="compositionally biased region" description="Polar residues" evidence="2">
    <location>
        <begin position="1576"/>
        <end position="1588"/>
    </location>
</feature>
<dbReference type="SUPFAM" id="SSF52540">
    <property type="entry name" value="P-loop containing nucleoside triphosphate hydrolases"/>
    <property type="match status" value="1"/>
</dbReference>